<dbReference type="Proteomes" id="UP000229366">
    <property type="component" value="Unassembled WGS sequence"/>
</dbReference>
<evidence type="ECO:0008006" key="3">
    <source>
        <dbReference type="Google" id="ProtNLM"/>
    </source>
</evidence>
<reference evidence="1 2" key="1">
    <citation type="submission" date="2017-11" db="EMBL/GenBank/DDBJ databases">
        <title>Genomic Encyclopedia of Type Strains, Phase III (KMG-III): the genomes of soil and plant-associated and newly described type strains.</title>
        <authorList>
            <person name="Whitman W."/>
        </authorList>
    </citation>
    <scope>NUCLEOTIDE SEQUENCE [LARGE SCALE GENOMIC DNA]</scope>
    <source>
        <strain evidence="1 2">UB-Domo-W1</strain>
    </source>
</reference>
<evidence type="ECO:0000313" key="1">
    <source>
        <dbReference type="EMBL" id="PJI79440.1"/>
    </source>
</evidence>
<name>A0A2M8VQL6_9BURK</name>
<evidence type="ECO:0000313" key="2">
    <source>
        <dbReference type="Proteomes" id="UP000229366"/>
    </source>
</evidence>
<comment type="caution">
    <text evidence="1">The sequence shown here is derived from an EMBL/GenBank/DDBJ whole genome shotgun (WGS) entry which is preliminary data.</text>
</comment>
<gene>
    <name evidence="1" type="ORF">B0G85_1547</name>
</gene>
<organism evidence="1 2">
    <name type="scientific">Polynucleobacter brandtiae</name>
    <dbReference type="NCBI Taxonomy" id="1938816"/>
    <lineage>
        <taxon>Bacteria</taxon>
        <taxon>Pseudomonadati</taxon>
        <taxon>Pseudomonadota</taxon>
        <taxon>Betaproteobacteria</taxon>
        <taxon>Burkholderiales</taxon>
        <taxon>Burkholderiaceae</taxon>
        <taxon>Polynucleobacter</taxon>
    </lineage>
</organism>
<protein>
    <recommendedName>
        <fullName evidence="3">Lipoprotein</fullName>
    </recommendedName>
</protein>
<keyword evidence="2" id="KW-1185">Reference proteome</keyword>
<accession>A0A2M8VQL6</accession>
<sequence length="104" mass="11165">MGVSMKKILLVLTIISGLMLTGCYSSQINMSMGNMRLISSSASPQEVMDFATAACKSDFYQGASFLSKAGKEYRFKCVKAEENEIFTPIPGTMIPAGVPAPISK</sequence>
<dbReference type="PROSITE" id="PS51257">
    <property type="entry name" value="PROKAR_LIPOPROTEIN"/>
    <property type="match status" value="1"/>
</dbReference>
<proteinExistence type="predicted"/>
<dbReference type="EMBL" id="PGTX01000003">
    <property type="protein sequence ID" value="PJI79440.1"/>
    <property type="molecule type" value="Genomic_DNA"/>
</dbReference>
<dbReference type="AlphaFoldDB" id="A0A2M8VQL6"/>